<sequence>MQHVLFALFDNEKDAETCMQVVRALPGLSEACTVLLHHDKVNRHDVPLAETSAREGVTTGALVGSAAGGLLTGLVLGPLGFIAAGPLAAALFGILGGGAAGALGGGLVGAGEPDPVLKDVEREVKAGKVLLSVEVENATQADDIERICLDHHGRIARKPVFGFWSDRLHRHDAA</sequence>
<accession>A0A4U1JAQ7</accession>
<dbReference type="EMBL" id="SSMQ01000020">
    <property type="protein sequence ID" value="TKD06222.1"/>
    <property type="molecule type" value="Genomic_DNA"/>
</dbReference>
<dbReference type="RefSeq" id="WP_136930650.1">
    <property type="nucleotide sequence ID" value="NZ_SSMQ01000020.1"/>
</dbReference>
<evidence type="ECO:0000313" key="2">
    <source>
        <dbReference type="Proteomes" id="UP000309215"/>
    </source>
</evidence>
<proteinExistence type="predicted"/>
<organism evidence="1 2">
    <name type="scientific">Polyangium fumosum</name>
    <dbReference type="NCBI Taxonomy" id="889272"/>
    <lineage>
        <taxon>Bacteria</taxon>
        <taxon>Pseudomonadati</taxon>
        <taxon>Myxococcota</taxon>
        <taxon>Polyangia</taxon>
        <taxon>Polyangiales</taxon>
        <taxon>Polyangiaceae</taxon>
        <taxon>Polyangium</taxon>
    </lineage>
</organism>
<evidence type="ECO:0008006" key="3">
    <source>
        <dbReference type="Google" id="ProtNLM"/>
    </source>
</evidence>
<protein>
    <recommendedName>
        <fullName evidence="3">DUF1269 domain-containing protein</fullName>
    </recommendedName>
</protein>
<keyword evidence="2" id="KW-1185">Reference proteome</keyword>
<reference evidence="1 2" key="1">
    <citation type="submission" date="2019-04" db="EMBL/GenBank/DDBJ databases">
        <authorList>
            <person name="Li Y."/>
            <person name="Wang J."/>
        </authorList>
    </citation>
    <scope>NUCLEOTIDE SEQUENCE [LARGE SCALE GENOMIC DNA]</scope>
    <source>
        <strain evidence="1 2">DSM 14668</strain>
    </source>
</reference>
<comment type="caution">
    <text evidence="1">The sequence shown here is derived from an EMBL/GenBank/DDBJ whole genome shotgun (WGS) entry which is preliminary data.</text>
</comment>
<dbReference type="OrthoDB" id="5518097at2"/>
<gene>
    <name evidence="1" type="ORF">E8A74_20040</name>
</gene>
<evidence type="ECO:0000313" key="1">
    <source>
        <dbReference type="EMBL" id="TKD06222.1"/>
    </source>
</evidence>
<dbReference type="Proteomes" id="UP000309215">
    <property type="component" value="Unassembled WGS sequence"/>
</dbReference>
<name>A0A4U1JAQ7_9BACT</name>
<dbReference type="AlphaFoldDB" id="A0A4U1JAQ7"/>